<organism evidence="2 3">
    <name type="scientific">Gemmata massiliana</name>
    <dbReference type="NCBI Taxonomy" id="1210884"/>
    <lineage>
        <taxon>Bacteria</taxon>
        <taxon>Pseudomonadati</taxon>
        <taxon>Planctomycetota</taxon>
        <taxon>Planctomycetia</taxon>
        <taxon>Gemmatales</taxon>
        <taxon>Gemmataceae</taxon>
        <taxon>Gemmata</taxon>
    </lineage>
</organism>
<gene>
    <name evidence="2" type="ORF">SOIL9_24310</name>
</gene>
<evidence type="ECO:0000313" key="3">
    <source>
        <dbReference type="Proteomes" id="UP000464178"/>
    </source>
</evidence>
<proteinExistence type="predicted"/>
<keyword evidence="3" id="KW-1185">Reference proteome</keyword>
<keyword evidence="1" id="KW-0732">Signal</keyword>
<evidence type="ECO:0000256" key="1">
    <source>
        <dbReference type="SAM" id="SignalP"/>
    </source>
</evidence>
<sequence>MLRHVFALASVAVLAIAFSPAFAEDTKPGTHEGKIVKAEAGKLTMTDKDGKKEHTHVIPATAKVTCDGKEVKVEDLKPGSAVKVTTEKKEDKVVVVSVEAKKAD</sequence>
<dbReference type="RefSeq" id="WP_162669718.1">
    <property type="nucleotide sequence ID" value="NZ_LR593886.1"/>
</dbReference>
<feature type="chain" id="PRO_5026899853" description="DUF5666 domain-containing protein" evidence="1">
    <location>
        <begin position="24"/>
        <end position="104"/>
    </location>
</feature>
<reference evidence="2 3" key="1">
    <citation type="submission" date="2019-05" db="EMBL/GenBank/DDBJ databases">
        <authorList>
            <consortium name="Science for Life Laboratories"/>
        </authorList>
    </citation>
    <scope>NUCLEOTIDE SEQUENCE [LARGE SCALE GENOMIC DNA]</scope>
    <source>
        <strain evidence="2">Soil9</strain>
    </source>
</reference>
<accession>A0A6P2D2F1</accession>
<evidence type="ECO:0000313" key="2">
    <source>
        <dbReference type="EMBL" id="VTR95283.1"/>
    </source>
</evidence>
<dbReference type="Proteomes" id="UP000464178">
    <property type="component" value="Chromosome"/>
</dbReference>
<evidence type="ECO:0008006" key="4">
    <source>
        <dbReference type="Google" id="ProtNLM"/>
    </source>
</evidence>
<name>A0A6P2D2F1_9BACT</name>
<dbReference type="KEGG" id="gms:SOIL9_24310"/>
<feature type="signal peptide" evidence="1">
    <location>
        <begin position="1"/>
        <end position="23"/>
    </location>
</feature>
<dbReference type="EMBL" id="LR593886">
    <property type="protein sequence ID" value="VTR95283.1"/>
    <property type="molecule type" value="Genomic_DNA"/>
</dbReference>
<protein>
    <recommendedName>
        <fullName evidence="4">DUF5666 domain-containing protein</fullName>
    </recommendedName>
</protein>
<dbReference type="AlphaFoldDB" id="A0A6P2D2F1"/>